<accession>A0AAV4V1N3</accession>
<gene>
    <name evidence="1" type="ORF">CEXT_25331</name>
</gene>
<protein>
    <submittedName>
        <fullName evidence="1">Uncharacterized protein</fullName>
    </submittedName>
</protein>
<sequence>YTLYPNPDSGCPFQASLGYSISLKDFEKD</sequence>
<comment type="caution">
    <text evidence="1">The sequence shown here is derived from an EMBL/GenBank/DDBJ whole genome shotgun (WGS) entry which is preliminary data.</text>
</comment>
<reference evidence="1 2" key="1">
    <citation type="submission" date="2021-06" db="EMBL/GenBank/DDBJ databases">
        <title>Caerostris extrusa draft genome.</title>
        <authorList>
            <person name="Kono N."/>
            <person name="Arakawa K."/>
        </authorList>
    </citation>
    <scope>NUCLEOTIDE SEQUENCE [LARGE SCALE GENOMIC DNA]</scope>
</reference>
<feature type="non-terminal residue" evidence="1">
    <location>
        <position position="1"/>
    </location>
</feature>
<proteinExistence type="predicted"/>
<organism evidence="1 2">
    <name type="scientific">Caerostris extrusa</name>
    <name type="common">Bark spider</name>
    <name type="synonym">Caerostris bankana</name>
    <dbReference type="NCBI Taxonomy" id="172846"/>
    <lineage>
        <taxon>Eukaryota</taxon>
        <taxon>Metazoa</taxon>
        <taxon>Ecdysozoa</taxon>
        <taxon>Arthropoda</taxon>
        <taxon>Chelicerata</taxon>
        <taxon>Arachnida</taxon>
        <taxon>Araneae</taxon>
        <taxon>Araneomorphae</taxon>
        <taxon>Entelegynae</taxon>
        <taxon>Araneoidea</taxon>
        <taxon>Araneidae</taxon>
        <taxon>Caerostris</taxon>
    </lineage>
</organism>
<name>A0AAV4V1N3_CAEEX</name>
<keyword evidence="2" id="KW-1185">Reference proteome</keyword>
<dbReference type="EMBL" id="BPLR01013816">
    <property type="protein sequence ID" value="GIY64032.1"/>
    <property type="molecule type" value="Genomic_DNA"/>
</dbReference>
<evidence type="ECO:0000313" key="1">
    <source>
        <dbReference type="EMBL" id="GIY64032.1"/>
    </source>
</evidence>
<dbReference type="AlphaFoldDB" id="A0AAV4V1N3"/>
<dbReference type="Proteomes" id="UP001054945">
    <property type="component" value="Unassembled WGS sequence"/>
</dbReference>
<evidence type="ECO:0000313" key="2">
    <source>
        <dbReference type="Proteomes" id="UP001054945"/>
    </source>
</evidence>